<dbReference type="Proteomes" id="UP001524473">
    <property type="component" value="Unassembled WGS sequence"/>
</dbReference>
<evidence type="ECO:0000313" key="6">
    <source>
        <dbReference type="Proteomes" id="UP001524473"/>
    </source>
</evidence>
<keyword evidence="3 5" id="KW-0269">Exonuclease</keyword>
<dbReference type="PANTHER" id="PTHR30231">
    <property type="entry name" value="DNA POLYMERASE III SUBUNIT EPSILON"/>
    <property type="match status" value="1"/>
</dbReference>
<keyword evidence="1" id="KW-0540">Nuclease</keyword>
<evidence type="ECO:0000313" key="5">
    <source>
        <dbReference type="EMBL" id="MCQ4840073.1"/>
    </source>
</evidence>
<reference evidence="5 6" key="1">
    <citation type="submission" date="2022-06" db="EMBL/GenBank/DDBJ databases">
        <title>Isolation of gut microbiota from human fecal samples.</title>
        <authorList>
            <person name="Pamer E.G."/>
            <person name="Barat B."/>
            <person name="Waligurski E."/>
            <person name="Medina S."/>
            <person name="Paddock L."/>
            <person name="Mostad J."/>
        </authorList>
    </citation>
    <scope>NUCLEOTIDE SEQUENCE [LARGE SCALE GENOMIC DNA]</scope>
    <source>
        <strain evidence="5 6">DFI.9.73</strain>
    </source>
</reference>
<dbReference type="Gene3D" id="3.30.420.10">
    <property type="entry name" value="Ribonuclease H-like superfamily/Ribonuclease H"/>
    <property type="match status" value="1"/>
</dbReference>
<dbReference type="InterPro" id="IPR006054">
    <property type="entry name" value="DnaQ"/>
</dbReference>
<dbReference type="RefSeq" id="WP_066866953.1">
    <property type="nucleotide sequence ID" value="NZ_CABKVV010000014.1"/>
</dbReference>
<dbReference type="PANTHER" id="PTHR30231:SF4">
    <property type="entry name" value="PROTEIN NEN2"/>
    <property type="match status" value="1"/>
</dbReference>
<dbReference type="NCBIfam" id="TIGR00573">
    <property type="entry name" value="dnaq"/>
    <property type="match status" value="1"/>
</dbReference>
<gene>
    <name evidence="5" type="ORF">NE695_09120</name>
</gene>
<dbReference type="CDD" id="cd17748">
    <property type="entry name" value="BRCT_DNA_ligase_like"/>
    <property type="match status" value="1"/>
</dbReference>
<dbReference type="SUPFAM" id="SSF52113">
    <property type="entry name" value="BRCT domain"/>
    <property type="match status" value="1"/>
</dbReference>
<protein>
    <submittedName>
        <fullName evidence="5">Exonuclease domain-containing protein</fullName>
    </submittedName>
</protein>
<feature type="domain" description="Exonuclease" evidence="4">
    <location>
        <begin position="15"/>
        <end position="193"/>
    </location>
</feature>
<evidence type="ECO:0000256" key="1">
    <source>
        <dbReference type="ARBA" id="ARBA00022722"/>
    </source>
</evidence>
<dbReference type="Pfam" id="PF00929">
    <property type="entry name" value="RNase_T"/>
    <property type="match status" value="1"/>
</dbReference>
<sequence length="311" mass="35061">MREEKGKSLVALPVDYVVVDTETTGLSSGRSHIIELSALRVRNGEVTEVFSSLIRPPKQEICEFGEVRYAYADSFITGLTGITNEMLEDAPGPEEILPKAHAFLEDRVLLGHNVQFDVNFLYDAFEQWLGRPLRNDFLDTLRLSRKLLPELPHHRLSDLAAALGVRYEGAHRAEADCRITHGCYLKLRELALERFSEEEFIRLFPRKKMEYRARDIGTDRKNFDETHPLYGKRVAFAGELSIPRKEAMQLVADAGGVNCDSVGSRTDYLVVGSTALPAKENAVPLQKGRGMAVLTEQAFFRLVRNREEGLP</sequence>
<dbReference type="InterPro" id="IPR012337">
    <property type="entry name" value="RNaseH-like_sf"/>
</dbReference>
<dbReference type="EMBL" id="JANFZH010000018">
    <property type="protein sequence ID" value="MCQ4840073.1"/>
    <property type="molecule type" value="Genomic_DNA"/>
</dbReference>
<dbReference type="InterPro" id="IPR036397">
    <property type="entry name" value="RNaseH_sf"/>
</dbReference>
<proteinExistence type="predicted"/>
<evidence type="ECO:0000256" key="3">
    <source>
        <dbReference type="ARBA" id="ARBA00022839"/>
    </source>
</evidence>
<dbReference type="Gene3D" id="3.40.50.10190">
    <property type="entry name" value="BRCT domain"/>
    <property type="match status" value="1"/>
</dbReference>
<dbReference type="GO" id="GO:0004527">
    <property type="term" value="F:exonuclease activity"/>
    <property type="evidence" value="ECO:0007669"/>
    <property type="project" value="UniProtKB-KW"/>
</dbReference>
<accession>A0ABT1RZR8</accession>
<comment type="caution">
    <text evidence="5">The sequence shown here is derived from an EMBL/GenBank/DDBJ whole genome shotgun (WGS) entry which is preliminary data.</text>
</comment>
<keyword evidence="2" id="KW-0378">Hydrolase</keyword>
<evidence type="ECO:0000256" key="2">
    <source>
        <dbReference type="ARBA" id="ARBA00022801"/>
    </source>
</evidence>
<dbReference type="InterPro" id="IPR013520">
    <property type="entry name" value="Ribonucl_H"/>
</dbReference>
<evidence type="ECO:0000259" key="4">
    <source>
        <dbReference type="SMART" id="SM00479"/>
    </source>
</evidence>
<dbReference type="CDD" id="cd06127">
    <property type="entry name" value="DEDDh"/>
    <property type="match status" value="1"/>
</dbReference>
<dbReference type="SMART" id="SM00479">
    <property type="entry name" value="EXOIII"/>
    <property type="match status" value="1"/>
</dbReference>
<dbReference type="SUPFAM" id="SSF53098">
    <property type="entry name" value="Ribonuclease H-like"/>
    <property type="match status" value="1"/>
</dbReference>
<dbReference type="GeneID" id="90533663"/>
<keyword evidence="6" id="KW-1185">Reference proteome</keyword>
<dbReference type="InterPro" id="IPR036420">
    <property type="entry name" value="BRCT_dom_sf"/>
</dbReference>
<name>A0ABT1RZR8_9FIRM</name>
<organism evidence="5 6">
    <name type="scientific">Neglectibacter timonensis</name>
    <dbReference type="NCBI Taxonomy" id="1776382"/>
    <lineage>
        <taxon>Bacteria</taxon>
        <taxon>Bacillati</taxon>
        <taxon>Bacillota</taxon>
        <taxon>Clostridia</taxon>
        <taxon>Eubacteriales</taxon>
        <taxon>Oscillospiraceae</taxon>
        <taxon>Neglectibacter</taxon>
    </lineage>
</organism>